<dbReference type="PANTHER" id="PTHR43705:SF1">
    <property type="entry name" value="HYDROXYACYLGLUTATHIONE HYDROLASE GLOB"/>
    <property type="match status" value="1"/>
</dbReference>
<evidence type="ECO:0000256" key="6">
    <source>
        <dbReference type="ARBA" id="ARBA00022833"/>
    </source>
</evidence>
<feature type="binding site" evidence="7">
    <location>
        <position position="57"/>
    </location>
    <ligand>
        <name>Zn(2+)</name>
        <dbReference type="ChEBI" id="CHEBI:29105"/>
        <label>2</label>
    </ligand>
</feature>
<dbReference type="GO" id="GO:0046872">
    <property type="term" value="F:metal ion binding"/>
    <property type="evidence" value="ECO:0007669"/>
    <property type="project" value="UniProtKB-KW"/>
</dbReference>
<dbReference type="EC" id="3.1.2.6" evidence="7"/>
<comment type="catalytic activity">
    <reaction evidence="1 7">
        <text>an S-(2-hydroxyacyl)glutathione + H2O = a 2-hydroxy carboxylate + glutathione + H(+)</text>
        <dbReference type="Rhea" id="RHEA:21864"/>
        <dbReference type="ChEBI" id="CHEBI:15377"/>
        <dbReference type="ChEBI" id="CHEBI:15378"/>
        <dbReference type="ChEBI" id="CHEBI:57925"/>
        <dbReference type="ChEBI" id="CHEBI:58896"/>
        <dbReference type="ChEBI" id="CHEBI:71261"/>
        <dbReference type="EC" id="3.1.2.6"/>
    </reaction>
</comment>
<feature type="domain" description="Metallo-beta-lactamase" evidence="8">
    <location>
        <begin position="11"/>
        <end position="163"/>
    </location>
</feature>
<dbReference type="GO" id="GO:0019243">
    <property type="term" value="P:methylglyoxal catabolic process to D-lactate via S-lactoyl-glutathione"/>
    <property type="evidence" value="ECO:0007669"/>
    <property type="project" value="UniProtKB-UniRule"/>
</dbReference>
<dbReference type="SMART" id="SM00849">
    <property type="entry name" value="Lactamase_B"/>
    <property type="match status" value="1"/>
</dbReference>
<evidence type="ECO:0000259" key="8">
    <source>
        <dbReference type="SMART" id="SM00849"/>
    </source>
</evidence>
<comment type="cofactor">
    <cofactor evidence="7">
        <name>Zn(2+)</name>
        <dbReference type="ChEBI" id="CHEBI:29105"/>
    </cofactor>
    <text evidence="7">Binds 2 Zn(2+) ions per subunit.</text>
</comment>
<evidence type="ECO:0000256" key="7">
    <source>
        <dbReference type="HAMAP-Rule" id="MF_01374"/>
    </source>
</evidence>
<evidence type="ECO:0000256" key="1">
    <source>
        <dbReference type="ARBA" id="ARBA00001623"/>
    </source>
</evidence>
<gene>
    <name evidence="7 9" type="primary">gloB</name>
    <name evidence="9" type="ORF">CL176_02980</name>
</gene>
<comment type="function">
    <text evidence="7">Thiolesterase that catalyzes the hydrolysis of S-D-lactoyl-glutathione to form glutathione and D-lactic acid.</text>
</comment>
<organism evidence="9 10">
    <name type="scientific">Suicoccus acidiformans</name>
    <dbReference type="NCBI Taxonomy" id="2036206"/>
    <lineage>
        <taxon>Bacteria</taxon>
        <taxon>Bacillati</taxon>
        <taxon>Bacillota</taxon>
        <taxon>Bacilli</taxon>
        <taxon>Lactobacillales</taxon>
        <taxon>Aerococcaceae</taxon>
        <taxon>Suicoccus</taxon>
    </lineage>
</organism>
<dbReference type="SUPFAM" id="SSF56281">
    <property type="entry name" value="Metallo-hydrolase/oxidoreductase"/>
    <property type="match status" value="1"/>
</dbReference>
<evidence type="ECO:0000313" key="9">
    <source>
        <dbReference type="EMBL" id="AXY25074.1"/>
    </source>
</evidence>
<name>A0A347WJ17_9LACT</name>
<dbReference type="GO" id="GO:0004416">
    <property type="term" value="F:hydroxyacylglutathione hydrolase activity"/>
    <property type="evidence" value="ECO:0007669"/>
    <property type="project" value="UniProtKB-UniRule"/>
</dbReference>
<accession>A0A347WJ17</accession>
<proteinExistence type="inferred from homology"/>
<evidence type="ECO:0000313" key="10">
    <source>
        <dbReference type="Proteomes" id="UP000263232"/>
    </source>
</evidence>
<feature type="binding site" evidence="7">
    <location>
        <position position="52"/>
    </location>
    <ligand>
        <name>Zn(2+)</name>
        <dbReference type="ChEBI" id="CHEBI:29105"/>
        <label>1</label>
    </ligand>
</feature>
<dbReference type="OrthoDB" id="9802897at2"/>
<dbReference type="UniPathway" id="UPA00619">
    <property type="reaction ID" value="UER00676"/>
</dbReference>
<dbReference type="Gene3D" id="3.60.15.10">
    <property type="entry name" value="Ribonuclease Z/Hydroxyacylglutathione hydrolase-like"/>
    <property type="match status" value="1"/>
</dbReference>
<evidence type="ECO:0000256" key="2">
    <source>
        <dbReference type="ARBA" id="ARBA00004963"/>
    </source>
</evidence>
<feature type="binding site" evidence="7">
    <location>
        <position position="163"/>
    </location>
    <ligand>
        <name>Zn(2+)</name>
        <dbReference type="ChEBI" id="CHEBI:29105"/>
        <label>2</label>
    </ligand>
</feature>
<reference evidence="9 10" key="1">
    <citation type="submission" date="2017-09" db="EMBL/GenBank/DDBJ databases">
        <title>Complete genome sequence of Oxytococcus suis strain ZY16052.</title>
        <authorList>
            <person name="Li F."/>
        </authorList>
    </citation>
    <scope>NUCLEOTIDE SEQUENCE [LARGE SCALE GENOMIC DNA]</scope>
    <source>
        <strain evidence="9 10">ZY16052</strain>
    </source>
</reference>
<dbReference type="HAMAP" id="MF_01374">
    <property type="entry name" value="Glyoxalase_2"/>
    <property type="match status" value="1"/>
</dbReference>
<dbReference type="InterPro" id="IPR036866">
    <property type="entry name" value="RibonucZ/Hydroxyglut_hydro"/>
</dbReference>
<evidence type="ECO:0000256" key="4">
    <source>
        <dbReference type="ARBA" id="ARBA00022723"/>
    </source>
</evidence>
<dbReference type="EMBL" id="CP023434">
    <property type="protein sequence ID" value="AXY25074.1"/>
    <property type="molecule type" value="Genomic_DNA"/>
</dbReference>
<feature type="binding site" evidence="7">
    <location>
        <position position="56"/>
    </location>
    <ligand>
        <name>Zn(2+)</name>
        <dbReference type="ChEBI" id="CHEBI:29105"/>
        <label>2</label>
    </ligand>
</feature>
<dbReference type="AlphaFoldDB" id="A0A347WJ17"/>
<dbReference type="RefSeq" id="WP_118989993.1">
    <property type="nucleotide sequence ID" value="NZ_CP023434.1"/>
</dbReference>
<keyword evidence="5 7" id="KW-0378">Hydrolase</keyword>
<comment type="pathway">
    <text evidence="2 7">Secondary metabolite metabolism; methylglyoxal degradation; (R)-lactate from methylglyoxal: step 2/2.</text>
</comment>
<dbReference type="Proteomes" id="UP000263232">
    <property type="component" value="Chromosome"/>
</dbReference>
<dbReference type="NCBIfam" id="TIGR03413">
    <property type="entry name" value="GSH_gloB"/>
    <property type="match status" value="1"/>
</dbReference>
<dbReference type="CDD" id="cd07723">
    <property type="entry name" value="hydroxyacylglutathione_hydrolase_MBL-fold"/>
    <property type="match status" value="1"/>
</dbReference>
<keyword evidence="10" id="KW-1185">Reference proteome</keyword>
<feature type="binding site" evidence="7">
    <location>
        <position position="54"/>
    </location>
    <ligand>
        <name>Zn(2+)</name>
        <dbReference type="ChEBI" id="CHEBI:29105"/>
        <label>1</label>
    </ligand>
</feature>
<dbReference type="Pfam" id="PF16123">
    <property type="entry name" value="HAGH_C"/>
    <property type="match status" value="1"/>
</dbReference>
<feature type="binding site" evidence="7">
    <location>
        <position position="125"/>
    </location>
    <ligand>
        <name>Zn(2+)</name>
        <dbReference type="ChEBI" id="CHEBI:29105"/>
        <label>1</label>
    </ligand>
</feature>
<comment type="subunit">
    <text evidence="7">Monomer.</text>
</comment>
<sequence>MTVTAIKAFEDNYIWAYEVDGSVFLIDPGQADPALDYLRTSDQPLAGILLTHEHYDHVDGVPGLLETYPNTEVIGPAETKAFATTIIQAEDTFERLGKTFQVIPVPGHTKGHIAYLVDGKLFCGDALFMAGCGRVFTGDYSAQYETLKRLKALPDASEVYAGHEYTRTNLNFALSVEPNNAKLKEVLKDVEAKLAQGKPSLPSTIGLEKEINLFLQANTVEAFKALRDQRDNF</sequence>
<dbReference type="InterPro" id="IPR017782">
    <property type="entry name" value="Hydroxyacylglutathione_Hdrlase"/>
</dbReference>
<feature type="binding site" evidence="7">
    <location>
        <position position="125"/>
    </location>
    <ligand>
        <name>Zn(2+)</name>
        <dbReference type="ChEBI" id="CHEBI:29105"/>
        <label>2</label>
    </ligand>
</feature>
<dbReference type="InterPro" id="IPR035680">
    <property type="entry name" value="Clx_II_MBL"/>
</dbReference>
<dbReference type="PANTHER" id="PTHR43705">
    <property type="entry name" value="HYDROXYACYLGLUTATHIONE HYDROLASE"/>
    <property type="match status" value="1"/>
</dbReference>
<dbReference type="KEGG" id="abae:CL176_02980"/>
<keyword evidence="6 7" id="KW-0862">Zinc</keyword>
<dbReference type="InterPro" id="IPR001279">
    <property type="entry name" value="Metallo-B-lactamas"/>
</dbReference>
<feature type="binding site" evidence="7">
    <location>
        <position position="108"/>
    </location>
    <ligand>
        <name>Zn(2+)</name>
        <dbReference type="ChEBI" id="CHEBI:29105"/>
        <label>1</label>
    </ligand>
</feature>
<protein>
    <recommendedName>
        <fullName evidence="7">Hydroxyacylglutathione hydrolase</fullName>
        <ecNumber evidence="7">3.1.2.6</ecNumber>
    </recommendedName>
    <alternativeName>
        <fullName evidence="7">Glyoxalase II</fullName>
        <shortName evidence="7">Glx II</shortName>
    </alternativeName>
</protein>
<dbReference type="InterPro" id="IPR032282">
    <property type="entry name" value="HAGH_C"/>
</dbReference>
<dbReference type="Pfam" id="PF00753">
    <property type="entry name" value="Lactamase_B"/>
    <property type="match status" value="1"/>
</dbReference>
<evidence type="ECO:0000256" key="5">
    <source>
        <dbReference type="ARBA" id="ARBA00022801"/>
    </source>
</evidence>
<keyword evidence="4 7" id="KW-0479">Metal-binding</keyword>
<evidence type="ECO:0000256" key="3">
    <source>
        <dbReference type="ARBA" id="ARBA00006759"/>
    </source>
</evidence>
<dbReference type="InterPro" id="IPR050110">
    <property type="entry name" value="Glyoxalase_II_hydrolase"/>
</dbReference>
<comment type="similarity">
    <text evidence="3 7">Belongs to the metallo-beta-lactamase superfamily. Glyoxalase II family.</text>
</comment>